<proteinExistence type="predicted"/>
<feature type="compositionally biased region" description="Polar residues" evidence="1">
    <location>
        <begin position="662"/>
        <end position="676"/>
    </location>
</feature>
<dbReference type="OMA" id="TNPDHQE"/>
<feature type="compositionally biased region" description="Low complexity" evidence="1">
    <location>
        <begin position="722"/>
        <end position="742"/>
    </location>
</feature>
<feature type="compositionally biased region" description="Basic and acidic residues" evidence="1">
    <location>
        <begin position="821"/>
        <end position="830"/>
    </location>
</feature>
<feature type="compositionally biased region" description="Polar residues" evidence="1">
    <location>
        <begin position="933"/>
        <end position="948"/>
    </location>
</feature>
<name>A0A1Q9E097_SYMMI</name>
<evidence type="ECO:0000313" key="3">
    <source>
        <dbReference type="Proteomes" id="UP000186817"/>
    </source>
</evidence>
<dbReference type="AlphaFoldDB" id="A0A1Q9E097"/>
<feature type="region of interest" description="Disordered" evidence="1">
    <location>
        <begin position="233"/>
        <end position="324"/>
    </location>
</feature>
<comment type="caution">
    <text evidence="2">The sequence shown here is derived from an EMBL/GenBank/DDBJ whole genome shotgun (WGS) entry which is preliminary data.</text>
</comment>
<evidence type="ECO:0000256" key="1">
    <source>
        <dbReference type="SAM" id="MobiDB-lite"/>
    </source>
</evidence>
<dbReference type="Proteomes" id="UP000186817">
    <property type="component" value="Unassembled WGS sequence"/>
</dbReference>
<sequence>MVTGRPVQKHAWKEDPAGARAQAAELRKDILSYARVKVRQGWVLELLELESEVVELGDSFGTGVAVQGSRRSTSPEGATGRRCLATSGDAWAWARRWWGMLSIAVQQAVASTALGGAWLQPLAGEGLPLDSILHHNLPRSEREKAVGMELCIEYCFYYGERATKHVAERPVPVAVTTITASCLLLLLLGPAQEGRVVSASTGGGAVVMEPPMSPPSAVQLGQQVDFDRRGMTMGANEDWHSGTSHIGGPKAYSQLEDRQNEQADTEATQNSYQGLELDRPRNSRARSKRYSPGLDEQFHMDRADEPQEAPQQADTPAHNIAGDGGHELQQRFRAPTRVDEYVRQQGAPPLGDEPAAAQVDRGDDAQDDQDVTNHGREPISEGYASLRAQMAQSQSVQTPSLGVADVAPQPDGGEPADEPTQSQAATPTVDQAPAGEPTQSRAADEHTQSQAAPATDDEAPADEPTQSQVADEPTQSQAATPTDDEAAEGEPMQRQVADESAQSQTAAAATDDAAPAGEPTQSQAADEPTQSQAALATDDEAPADEPTQSQVADEPTQSQAATPTDNEAAEGEPMQRQVADEPAQSQTAAAATDDAAPAGAPAAEPIQSQVADEPTQSQAATTTDEEAPAVEPTQSQVADAPGPSQAATTATDDEARAGEATPSQAAQEPTRSQAATTARDDEAPAGEPTQSQAAEEPAQNHAVIAADGEAPTIEPTQNHTTAAIAEGAASADVPAKGQTATAAGGGAFADRPASQTAAGPKDQVLAVEPGAQVDARGPSAAATTDEALAAQTGGEGQPQEAAEETNASTAAGAATAQNEDALQRVFEEKSAAAASLAAEEASPSTARTGQADQTATLYAAPHANHTEETGTSTVSPTTNPGIGDLHEPKVAQPNPSTAQYKRGEANESNASEQVQPDSDETGAAGRSRDLPAPSTSLKLQDAVFTSSRGAGPETRPRPSLRVTSNQQESSTAPEKTLNRSSPLATVAVQSQSDLTMRKSSLSRSETVAETSNGQGGNQRVAGTSLRSGSRQTEPELDASMRSAPAIVGDVQS</sequence>
<feature type="compositionally biased region" description="Low complexity" evidence="1">
    <location>
        <begin position="831"/>
        <end position="846"/>
    </location>
</feature>
<keyword evidence="3" id="KW-1185">Reference proteome</keyword>
<feature type="compositionally biased region" description="Polar residues" evidence="1">
    <location>
        <begin position="521"/>
        <end position="534"/>
    </location>
</feature>
<feature type="compositionally biased region" description="Polar residues" evidence="1">
    <location>
        <begin position="606"/>
        <end position="622"/>
    </location>
</feature>
<feature type="compositionally biased region" description="Polar residues" evidence="1">
    <location>
        <begin position="546"/>
        <end position="565"/>
    </location>
</feature>
<organism evidence="2 3">
    <name type="scientific">Symbiodinium microadriaticum</name>
    <name type="common">Dinoflagellate</name>
    <name type="synonym">Zooxanthella microadriatica</name>
    <dbReference type="NCBI Taxonomy" id="2951"/>
    <lineage>
        <taxon>Eukaryota</taxon>
        <taxon>Sar</taxon>
        <taxon>Alveolata</taxon>
        <taxon>Dinophyceae</taxon>
        <taxon>Suessiales</taxon>
        <taxon>Symbiodiniaceae</taxon>
        <taxon>Symbiodinium</taxon>
    </lineage>
</organism>
<protein>
    <submittedName>
        <fullName evidence="2">Cell surface glycoprotein 1</fullName>
    </submittedName>
</protein>
<feature type="region of interest" description="Disordered" evidence="1">
    <location>
        <begin position="345"/>
        <end position="1052"/>
    </location>
</feature>
<feature type="compositionally biased region" description="Polar residues" evidence="1">
    <location>
        <begin position="390"/>
        <end position="400"/>
    </location>
</feature>
<gene>
    <name evidence="2" type="primary">olpB</name>
    <name evidence="2" type="ORF">AK812_SmicGene16461</name>
</gene>
<accession>A0A1Q9E097</accession>
<feature type="compositionally biased region" description="Polar residues" evidence="1">
    <location>
        <begin position="1020"/>
        <end position="1031"/>
    </location>
</feature>
<feature type="compositionally biased region" description="Polar residues" evidence="1">
    <location>
        <begin position="961"/>
        <end position="1012"/>
    </location>
</feature>
<feature type="compositionally biased region" description="Basic and acidic residues" evidence="1">
    <location>
        <begin position="296"/>
        <end position="305"/>
    </location>
</feature>
<feature type="compositionally biased region" description="Polar residues" evidence="1">
    <location>
        <begin position="466"/>
        <end position="480"/>
    </location>
</feature>
<feature type="compositionally biased region" description="Low complexity" evidence="1">
    <location>
        <begin position="580"/>
        <end position="605"/>
    </location>
</feature>
<feature type="compositionally biased region" description="Polar residues" evidence="1">
    <location>
        <begin position="419"/>
        <end position="429"/>
    </location>
</feature>
<feature type="compositionally biased region" description="Polar residues" evidence="1">
    <location>
        <begin position="906"/>
        <end position="916"/>
    </location>
</feature>
<reference evidence="2 3" key="1">
    <citation type="submission" date="2016-02" db="EMBL/GenBank/DDBJ databases">
        <title>Genome analysis of coral dinoflagellate symbionts highlights evolutionary adaptations to a symbiotic lifestyle.</title>
        <authorList>
            <person name="Aranda M."/>
            <person name="Li Y."/>
            <person name="Liew Y.J."/>
            <person name="Baumgarten S."/>
            <person name="Simakov O."/>
            <person name="Wilson M."/>
            <person name="Piel J."/>
            <person name="Ashoor H."/>
            <person name="Bougouffa S."/>
            <person name="Bajic V.B."/>
            <person name="Ryu T."/>
            <person name="Ravasi T."/>
            <person name="Bayer T."/>
            <person name="Micklem G."/>
            <person name="Kim H."/>
            <person name="Bhak J."/>
            <person name="Lajeunesse T.C."/>
            <person name="Voolstra C.R."/>
        </authorList>
    </citation>
    <scope>NUCLEOTIDE SEQUENCE [LARGE SCALE GENOMIC DNA]</scope>
    <source>
        <strain evidence="2 3">CCMP2467</strain>
    </source>
</reference>
<feature type="compositionally biased region" description="Polar residues" evidence="1">
    <location>
        <begin position="869"/>
        <end position="880"/>
    </location>
</feature>
<evidence type="ECO:0000313" key="2">
    <source>
        <dbReference type="EMBL" id="OLQ00848.1"/>
    </source>
</evidence>
<feature type="compositionally biased region" description="Polar residues" evidence="1">
    <location>
        <begin position="847"/>
        <end position="856"/>
    </location>
</feature>
<dbReference type="OrthoDB" id="438128at2759"/>
<dbReference type="EMBL" id="LSRX01000313">
    <property type="protein sequence ID" value="OLQ00848.1"/>
    <property type="molecule type" value="Genomic_DNA"/>
</dbReference>
<feature type="compositionally biased region" description="Low complexity" evidence="1">
    <location>
        <begin position="780"/>
        <end position="816"/>
    </location>
</feature>
<feature type="compositionally biased region" description="Low complexity" evidence="1">
    <location>
        <begin position="498"/>
        <end position="520"/>
    </location>
</feature>